<dbReference type="GO" id="GO:0000455">
    <property type="term" value="P:enzyme-directed rRNA pseudouridine synthesis"/>
    <property type="evidence" value="ECO:0007669"/>
    <property type="project" value="UniProtKB-ARBA"/>
</dbReference>
<dbReference type="GO" id="GO:0003723">
    <property type="term" value="F:RNA binding"/>
    <property type="evidence" value="ECO:0007669"/>
    <property type="project" value="UniProtKB-KW"/>
</dbReference>
<dbReference type="SUPFAM" id="SSF55174">
    <property type="entry name" value="Alpha-L RNA-binding motif"/>
    <property type="match status" value="1"/>
</dbReference>
<accession>A0A9D1VJA6</accession>
<dbReference type="SUPFAM" id="SSF55120">
    <property type="entry name" value="Pseudouridine synthase"/>
    <property type="match status" value="1"/>
</dbReference>
<keyword evidence="3" id="KW-0413">Isomerase</keyword>
<evidence type="ECO:0000313" key="8">
    <source>
        <dbReference type="EMBL" id="HIX36430.1"/>
    </source>
</evidence>
<dbReference type="InterPro" id="IPR050188">
    <property type="entry name" value="RluA_PseudoU_synthase"/>
</dbReference>
<dbReference type="CDD" id="cd00165">
    <property type="entry name" value="S4"/>
    <property type="match status" value="1"/>
</dbReference>
<name>A0A9D1VJA6_9FIRM</name>
<reference evidence="8" key="1">
    <citation type="journal article" date="2021" name="PeerJ">
        <title>Extensive microbial diversity within the chicken gut microbiome revealed by metagenomics and culture.</title>
        <authorList>
            <person name="Gilroy R."/>
            <person name="Ravi A."/>
            <person name="Getino M."/>
            <person name="Pursley I."/>
            <person name="Horton D.L."/>
            <person name="Alikhan N.F."/>
            <person name="Baker D."/>
            <person name="Gharbi K."/>
            <person name="Hall N."/>
            <person name="Watson M."/>
            <person name="Adriaenssens E.M."/>
            <person name="Foster-Nyarko E."/>
            <person name="Jarju S."/>
            <person name="Secka A."/>
            <person name="Antonio M."/>
            <person name="Oren A."/>
            <person name="Chaudhuri R.R."/>
            <person name="La Ragione R."/>
            <person name="Hildebrand F."/>
            <person name="Pallen M.J."/>
        </authorList>
    </citation>
    <scope>NUCLEOTIDE SEQUENCE</scope>
    <source>
        <strain evidence="8">ChiHjej12B11-1927</strain>
    </source>
</reference>
<dbReference type="Gene3D" id="3.10.290.10">
    <property type="entry name" value="RNA-binding S4 domain"/>
    <property type="match status" value="1"/>
</dbReference>
<dbReference type="CDD" id="cd02869">
    <property type="entry name" value="PseudoU_synth_RluA_like"/>
    <property type="match status" value="1"/>
</dbReference>
<dbReference type="InterPro" id="IPR006145">
    <property type="entry name" value="PsdUridine_synth_RsuA/RluA"/>
</dbReference>
<evidence type="ECO:0000256" key="2">
    <source>
        <dbReference type="ARBA" id="ARBA00010876"/>
    </source>
</evidence>
<organism evidence="8 9">
    <name type="scientific">Candidatus Blautia pullistercoris</name>
    <dbReference type="NCBI Taxonomy" id="2838499"/>
    <lineage>
        <taxon>Bacteria</taxon>
        <taxon>Bacillati</taxon>
        <taxon>Bacillota</taxon>
        <taxon>Clostridia</taxon>
        <taxon>Lachnospirales</taxon>
        <taxon>Lachnospiraceae</taxon>
        <taxon>Blautia</taxon>
    </lineage>
</organism>
<dbReference type="Gene3D" id="3.30.2350.10">
    <property type="entry name" value="Pseudouridine synthase"/>
    <property type="match status" value="1"/>
</dbReference>
<comment type="catalytic activity">
    <reaction evidence="1">
        <text>a uridine in RNA = a pseudouridine in RNA</text>
        <dbReference type="Rhea" id="RHEA:48348"/>
        <dbReference type="Rhea" id="RHEA-COMP:12068"/>
        <dbReference type="Rhea" id="RHEA-COMP:12069"/>
        <dbReference type="ChEBI" id="CHEBI:65314"/>
        <dbReference type="ChEBI" id="CHEBI:65315"/>
    </reaction>
</comment>
<dbReference type="PROSITE" id="PS50889">
    <property type="entry name" value="S4"/>
    <property type="match status" value="1"/>
</dbReference>
<gene>
    <name evidence="8" type="ORF">H9738_00955</name>
</gene>
<proteinExistence type="inferred from homology"/>
<protein>
    <recommendedName>
        <fullName evidence="4">RNA pseudouridylate synthase</fullName>
    </recommendedName>
    <alternativeName>
        <fullName evidence="5">RNA-uridine isomerase</fullName>
    </alternativeName>
</protein>
<evidence type="ECO:0000259" key="7">
    <source>
        <dbReference type="SMART" id="SM00363"/>
    </source>
</evidence>
<dbReference type="InterPro" id="IPR002942">
    <property type="entry name" value="S4_RNA-bd"/>
</dbReference>
<dbReference type="InterPro" id="IPR036986">
    <property type="entry name" value="S4_RNA-bd_sf"/>
</dbReference>
<dbReference type="GO" id="GO:0120159">
    <property type="term" value="F:rRNA pseudouridine synthase activity"/>
    <property type="evidence" value="ECO:0007669"/>
    <property type="project" value="UniProtKB-ARBA"/>
</dbReference>
<dbReference type="Pfam" id="PF00849">
    <property type="entry name" value="PseudoU_synth_2"/>
    <property type="match status" value="1"/>
</dbReference>
<reference evidence="8" key="2">
    <citation type="submission" date="2021-04" db="EMBL/GenBank/DDBJ databases">
        <authorList>
            <person name="Gilroy R."/>
        </authorList>
    </citation>
    <scope>NUCLEOTIDE SEQUENCE</scope>
    <source>
        <strain evidence="8">ChiHjej12B11-1927</strain>
    </source>
</reference>
<dbReference type="SMART" id="SM00363">
    <property type="entry name" value="S4"/>
    <property type="match status" value="1"/>
</dbReference>
<evidence type="ECO:0000256" key="4">
    <source>
        <dbReference type="ARBA" id="ARBA00031870"/>
    </source>
</evidence>
<dbReference type="Proteomes" id="UP000824230">
    <property type="component" value="Unassembled WGS sequence"/>
</dbReference>
<dbReference type="InterPro" id="IPR020103">
    <property type="entry name" value="PsdUridine_synth_cat_dom_sf"/>
</dbReference>
<dbReference type="EMBL" id="DXFG01000023">
    <property type="protein sequence ID" value="HIX36430.1"/>
    <property type="molecule type" value="Genomic_DNA"/>
</dbReference>
<dbReference type="Pfam" id="PF01479">
    <property type="entry name" value="S4"/>
    <property type="match status" value="1"/>
</dbReference>
<evidence type="ECO:0000256" key="5">
    <source>
        <dbReference type="ARBA" id="ARBA00033164"/>
    </source>
</evidence>
<dbReference type="PANTHER" id="PTHR21600:SF83">
    <property type="entry name" value="PSEUDOURIDYLATE SYNTHASE RPUSD4, MITOCHONDRIAL"/>
    <property type="match status" value="1"/>
</dbReference>
<dbReference type="AlphaFoldDB" id="A0A9D1VJA6"/>
<dbReference type="PANTHER" id="PTHR21600">
    <property type="entry name" value="MITOCHONDRIAL RNA PSEUDOURIDINE SYNTHASE"/>
    <property type="match status" value="1"/>
</dbReference>
<comment type="caution">
    <text evidence="8">The sequence shown here is derived from an EMBL/GenBank/DDBJ whole genome shotgun (WGS) entry which is preliminary data.</text>
</comment>
<evidence type="ECO:0000256" key="6">
    <source>
        <dbReference type="PROSITE-ProRule" id="PRU00182"/>
    </source>
</evidence>
<sequence length="336" mass="38142">MEQITVKPGDSGQRLDKYLGKYLKEAPRSFLYKMMRKKNITLNGKKAQGNEILKEKDEIRLFLAAETIEKFRGSMKEDGVHGTLDIPYEDDQVLFVNKPAGMLSQKASREDVSLVEYIAGYLQEKEKRGEERGDTFRPGICNRLDRNTSGLVAAGKTVRGLQALSECFRERSMEKYYLTLVSGRIEKPAYIKGFLKKDEKKNQVIISEKEIPGSLPIETRYKPLEISRGGDTLLMVELLTGRSHQIRGHLAAIGHPVIGDKKYGEKKSNERYERKYGVKSQLLHAWKLCFPKEEGTLKGLSEKTVTARPPELFLKVLGGEGFSEELYRENKGDTES</sequence>
<keyword evidence="6" id="KW-0694">RNA-binding</keyword>
<evidence type="ECO:0000256" key="3">
    <source>
        <dbReference type="ARBA" id="ARBA00023235"/>
    </source>
</evidence>
<feature type="domain" description="RNA-binding S4" evidence="7">
    <location>
        <begin position="13"/>
        <end position="73"/>
    </location>
</feature>
<comment type="similarity">
    <text evidence="2">Belongs to the pseudouridine synthase RluA family.</text>
</comment>
<evidence type="ECO:0000256" key="1">
    <source>
        <dbReference type="ARBA" id="ARBA00000073"/>
    </source>
</evidence>
<evidence type="ECO:0000313" key="9">
    <source>
        <dbReference type="Proteomes" id="UP000824230"/>
    </source>
</evidence>